<protein>
    <submittedName>
        <fullName evidence="2">Reductase</fullName>
    </submittedName>
</protein>
<dbReference type="InterPro" id="IPR050177">
    <property type="entry name" value="Lipid_A_modif_metabolic_enz"/>
</dbReference>
<accession>A0A918F3E0</accession>
<dbReference type="SUPFAM" id="SSF51735">
    <property type="entry name" value="NAD(P)-binding Rossmann-fold domains"/>
    <property type="match status" value="1"/>
</dbReference>
<evidence type="ECO:0000313" key="3">
    <source>
        <dbReference type="Proteomes" id="UP000603865"/>
    </source>
</evidence>
<proteinExistence type="predicted"/>
<reference evidence="2" key="2">
    <citation type="submission" date="2020-09" db="EMBL/GenBank/DDBJ databases">
        <authorList>
            <person name="Sun Q."/>
            <person name="Ohkuma M."/>
        </authorList>
    </citation>
    <scope>NUCLEOTIDE SEQUENCE</scope>
    <source>
        <strain evidence="2">JCM 31311</strain>
    </source>
</reference>
<comment type="caution">
    <text evidence="2">The sequence shown here is derived from an EMBL/GenBank/DDBJ whole genome shotgun (WGS) entry which is preliminary data.</text>
</comment>
<dbReference type="Proteomes" id="UP000603865">
    <property type="component" value="Unassembled WGS sequence"/>
</dbReference>
<dbReference type="PANTHER" id="PTHR43245">
    <property type="entry name" value="BIFUNCTIONAL POLYMYXIN RESISTANCE PROTEIN ARNA"/>
    <property type="match status" value="1"/>
</dbReference>
<feature type="domain" description="NAD-dependent epimerase/dehydratase" evidence="1">
    <location>
        <begin position="3"/>
        <end position="40"/>
    </location>
</feature>
<dbReference type="InterPro" id="IPR001509">
    <property type="entry name" value="Epimerase_deHydtase"/>
</dbReference>
<dbReference type="AlphaFoldDB" id="A0A918F3E0"/>
<evidence type="ECO:0000313" key="2">
    <source>
        <dbReference type="EMBL" id="GGR04688.1"/>
    </source>
</evidence>
<dbReference type="RefSeq" id="WP_189089335.1">
    <property type="nucleotide sequence ID" value="NZ_BMQL01000007.1"/>
</dbReference>
<reference evidence="2" key="1">
    <citation type="journal article" date="2014" name="Int. J. Syst. Evol. Microbiol.">
        <title>Complete genome sequence of Corynebacterium casei LMG S-19264T (=DSM 44701T), isolated from a smear-ripened cheese.</title>
        <authorList>
            <consortium name="US DOE Joint Genome Institute (JGI-PGF)"/>
            <person name="Walter F."/>
            <person name="Albersmeier A."/>
            <person name="Kalinowski J."/>
            <person name="Ruckert C."/>
        </authorList>
    </citation>
    <scope>NUCLEOTIDE SEQUENCE</scope>
    <source>
        <strain evidence="2">JCM 31311</strain>
    </source>
</reference>
<dbReference type="PANTHER" id="PTHR43245:SF13">
    <property type="entry name" value="UDP-D-APIOSE_UDP-D-XYLOSE SYNTHASE 2"/>
    <property type="match status" value="1"/>
</dbReference>
<organism evidence="2 3">
    <name type="scientific">Deinococcus ruber</name>
    <dbReference type="NCBI Taxonomy" id="1848197"/>
    <lineage>
        <taxon>Bacteria</taxon>
        <taxon>Thermotogati</taxon>
        <taxon>Deinococcota</taxon>
        <taxon>Deinococci</taxon>
        <taxon>Deinococcales</taxon>
        <taxon>Deinococcaceae</taxon>
        <taxon>Deinococcus</taxon>
    </lineage>
</organism>
<sequence length="317" mass="34248">MNILVLGGTRFVGKYIVLAALERGHHVTVFTRGQTPDDLPAAVTRLHGDRSEGLDALGTATWDACIDVNGYLPRFVRHSAELLRERVGRYLFISTVSVYAPGERDTTPESAPLIELGDPATEDIAAHYGGLKVLCERAVSEVYGERATHVRPHIVAGPEDYTRRFTYWPEALAKAGPVLAPGDGSDPVQYIDARDLGAFVVHLLETGQGGIYNAAAPFRPWRDFLAQIAAGVGSASELHWTPASELEARGLGWNELPLYVPRAADDQVLMRTDTAAAVAAGLSCRPLEETARDTLAWSVQQPAEARPTAVPFSTGQP</sequence>
<feature type="domain" description="NAD-dependent epimerase/dehydratase" evidence="1">
    <location>
        <begin position="83"/>
        <end position="214"/>
    </location>
</feature>
<name>A0A918F3E0_9DEIO</name>
<dbReference type="Gene3D" id="3.40.50.720">
    <property type="entry name" value="NAD(P)-binding Rossmann-like Domain"/>
    <property type="match status" value="1"/>
</dbReference>
<evidence type="ECO:0000259" key="1">
    <source>
        <dbReference type="Pfam" id="PF01370"/>
    </source>
</evidence>
<keyword evidence="3" id="KW-1185">Reference proteome</keyword>
<gene>
    <name evidence="2" type="ORF">GCM10008957_16980</name>
</gene>
<dbReference type="Pfam" id="PF01370">
    <property type="entry name" value="Epimerase"/>
    <property type="match status" value="2"/>
</dbReference>
<dbReference type="EMBL" id="BMQL01000007">
    <property type="protein sequence ID" value="GGR04688.1"/>
    <property type="molecule type" value="Genomic_DNA"/>
</dbReference>
<dbReference type="InterPro" id="IPR036291">
    <property type="entry name" value="NAD(P)-bd_dom_sf"/>
</dbReference>